<name>A0A840F067_9ACTN</name>
<evidence type="ECO:0000256" key="3">
    <source>
        <dbReference type="ARBA" id="ARBA00023163"/>
    </source>
</evidence>
<dbReference type="Pfam" id="PF14525">
    <property type="entry name" value="AraC_binding_2"/>
    <property type="match status" value="1"/>
</dbReference>
<feature type="domain" description="HTH araC/xylS-type" evidence="4">
    <location>
        <begin position="243"/>
        <end position="342"/>
    </location>
</feature>
<evidence type="ECO:0000313" key="5">
    <source>
        <dbReference type="EMBL" id="MBB4134669.1"/>
    </source>
</evidence>
<sequence>MPQTVRAFAPHREAAPLSTQLTPRAVAAWEARLGVDRQRMARPTHFVGPLGVQEWRGGTVMVPRDVENFRAVRYDRELSLTGSFCALHSPARIERTATLVEHEPRETLLVTVTSLRGRTVLRQNGQEYDYSAGDLVFVATTSPFAQATAAISDPAGLVIPLTMLGKHRALAERQRRPINKRSALSRAAAGFIRRFAADTAAADMPLPSSDTELAAVDLVTAALAELTVDDGYRLQDDALFNHQSALDLISRHHRDPEFTPDSIAAELHLSRRQLYRLFENTDQSLATRIADARVETAREMLLANPWLPIGNISAAAGFRSVATFRNRFKASHGVGPVEYRQRVMG</sequence>
<reference evidence="5 6" key="1">
    <citation type="submission" date="2020-08" db="EMBL/GenBank/DDBJ databases">
        <title>Sequencing the genomes of 1000 actinobacteria strains.</title>
        <authorList>
            <person name="Klenk H.-P."/>
        </authorList>
    </citation>
    <scope>NUCLEOTIDE SEQUENCE [LARGE SCALE GENOMIC DNA]</scope>
    <source>
        <strain evidence="5 6">DSM 45298</strain>
    </source>
</reference>
<organism evidence="5 6">
    <name type="scientific">Gordonia humi</name>
    <dbReference type="NCBI Taxonomy" id="686429"/>
    <lineage>
        <taxon>Bacteria</taxon>
        <taxon>Bacillati</taxon>
        <taxon>Actinomycetota</taxon>
        <taxon>Actinomycetes</taxon>
        <taxon>Mycobacteriales</taxon>
        <taxon>Gordoniaceae</taxon>
        <taxon>Gordonia</taxon>
    </lineage>
</organism>
<dbReference type="Pfam" id="PF12833">
    <property type="entry name" value="HTH_18"/>
    <property type="match status" value="1"/>
</dbReference>
<keyword evidence="2 5" id="KW-0238">DNA-binding</keyword>
<dbReference type="Proteomes" id="UP000551501">
    <property type="component" value="Unassembled WGS sequence"/>
</dbReference>
<dbReference type="SMART" id="SM00342">
    <property type="entry name" value="HTH_ARAC"/>
    <property type="match status" value="1"/>
</dbReference>
<evidence type="ECO:0000256" key="2">
    <source>
        <dbReference type="ARBA" id="ARBA00023125"/>
    </source>
</evidence>
<evidence type="ECO:0000313" key="6">
    <source>
        <dbReference type="Proteomes" id="UP000551501"/>
    </source>
</evidence>
<proteinExistence type="predicted"/>
<dbReference type="InterPro" id="IPR018060">
    <property type="entry name" value="HTH_AraC"/>
</dbReference>
<keyword evidence="3" id="KW-0804">Transcription</keyword>
<evidence type="ECO:0000256" key="1">
    <source>
        <dbReference type="ARBA" id="ARBA00023015"/>
    </source>
</evidence>
<dbReference type="PROSITE" id="PS01124">
    <property type="entry name" value="HTH_ARAC_FAMILY_2"/>
    <property type="match status" value="1"/>
</dbReference>
<dbReference type="Gene3D" id="1.10.10.60">
    <property type="entry name" value="Homeodomain-like"/>
    <property type="match status" value="1"/>
</dbReference>
<keyword evidence="1" id="KW-0805">Transcription regulation</keyword>
<gene>
    <name evidence="5" type="ORF">BKA16_001221</name>
</gene>
<dbReference type="InterPro" id="IPR035418">
    <property type="entry name" value="AraC-bd_2"/>
</dbReference>
<dbReference type="GO" id="GO:0043565">
    <property type="term" value="F:sequence-specific DNA binding"/>
    <property type="evidence" value="ECO:0007669"/>
    <property type="project" value="InterPro"/>
</dbReference>
<dbReference type="PANTHER" id="PTHR43280">
    <property type="entry name" value="ARAC-FAMILY TRANSCRIPTIONAL REGULATOR"/>
    <property type="match status" value="1"/>
</dbReference>
<dbReference type="RefSeq" id="WP_343067293.1">
    <property type="nucleotide sequence ID" value="NZ_JACIFP010000001.1"/>
</dbReference>
<accession>A0A840F067</accession>
<comment type="caution">
    <text evidence="5">The sequence shown here is derived from an EMBL/GenBank/DDBJ whole genome shotgun (WGS) entry which is preliminary data.</text>
</comment>
<dbReference type="EMBL" id="JACIFP010000001">
    <property type="protein sequence ID" value="MBB4134669.1"/>
    <property type="molecule type" value="Genomic_DNA"/>
</dbReference>
<keyword evidence="6" id="KW-1185">Reference proteome</keyword>
<protein>
    <submittedName>
        <fullName evidence="5">AraC-like DNA-binding protein</fullName>
    </submittedName>
</protein>
<dbReference type="SUPFAM" id="SSF46689">
    <property type="entry name" value="Homeodomain-like"/>
    <property type="match status" value="1"/>
</dbReference>
<dbReference type="AlphaFoldDB" id="A0A840F067"/>
<dbReference type="InterPro" id="IPR009057">
    <property type="entry name" value="Homeodomain-like_sf"/>
</dbReference>
<evidence type="ECO:0000259" key="4">
    <source>
        <dbReference type="PROSITE" id="PS01124"/>
    </source>
</evidence>
<dbReference type="PANTHER" id="PTHR43280:SF31">
    <property type="entry name" value="TRANSCRIPTIONAL REGULATORY PROTEIN"/>
    <property type="match status" value="1"/>
</dbReference>
<dbReference type="GO" id="GO:0003700">
    <property type="term" value="F:DNA-binding transcription factor activity"/>
    <property type="evidence" value="ECO:0007669"/>
    <property type="project" value="InterPro"/>
</dbReference>